<feature type="transmembrane region" description="Helical" evidence="4">
    <location>
        <begin position="6"/>
        <end position="27"/>
    </location>
</feature>
<sequence>MENDVIRTQVIILGGGITGLAAALFLAQQGVDFILIEKREGTSVYPRSRTIDARTMELFRGIGLSEALREGGKALAPAWGILRGNTLVEALQTPAAEIMSPAKLAATQKEIADFIKNSPEGVCRCTQDISEAIMCTHAQQQGADIRFHHHLLSFTQHPNEVEVLVQNRQTAAQYTIRADYMIAADGASSFVRNQLNVPVSGNGSWTDLLNIYFEADLAAIVKGREFSQFLIETPEITGFLLTINNQNKWAFHLRYYPEKGETAADYTITKLTTILHRILGIPAIKISILKVLPWQLTVRIAEQLRRNRIFLAGDAAHTMTPYAGKGANTGVQDAQNIAWKLAAVLKNQAATTLLDTYHTERQPVGAYYATLSGQLAGTNGLVNTSLLPTKAKDLMGLPNFGYQSSAIKRDTNLPFTYFVGEPGTRVPHVWLDELHNISSIDWIKGQFVLIAGNNNWQAACDKVKEQLSIDIRLVVSADEKWQAITGMSNDEALLVRPDDFVVARLAAIDSLGNVMTVILGKAVPLQLQVNNSLENL</sequence>
<keyword evidence="2" id="KW-0285">Flavoprotein</keyword>
<dbReference type="SUPFAM" id="SSF51905">
    <property type="entry name" value="FAD/NAD(P)-binding domain"/>
    <property type="match status" value="1"/>
</dbReference>
<evidence type="ECO:0000256" key="3">
    <source>
        <dbReference type="ARBA" id="ARBA00022827"/>
    </source>
</evidence>
<keyword evidence="6" id="KW-0503">Monooxygenase</keyword>
<organism evidence="6 7">
    <name type="scientific">Chitinophaga nivalis</name>
    <dbReference type="NCBI Taxonomy" id="2991709"/>
    <lineage>
        <taxon>Bacteria</taxon>
        <taxon>Pseudomonadati</taxon>
        <taxon>Bacteroidota</taxon>
        <taxon>Chitinophagia</taxon>
        <taxon>Chitinophagales</taxon>
        <taxon>Chitinophagaceae</taxon>
        <taxon>Chitinophaga</taxon>
    </lineage>
</organism>
<dbReference type="PANTHER" id="PTHR43004">
    <property type="entry name" value="TRK SYSTEM POTASSIUM UPTAKE PROTEIN"/>
    <property type="match status" value="1"/>
</dbReference>
<dbReference type="Proteomes" id="UP001207742">
    <property type="component" value="Unassembled WGS sequence"/>
</dbReference>
<dbReference type="RefSeq" id="WP_264733965.1">
    <property type="nucleotide sequence ID" value="NZ_JAPDNR010000001.1"/>
</dbReference>
<dbReference type="GO" id="GO:0004497">
    <property type="term" value="F:monooxygenase activity"/>
    <property type="evidence" value="ECO:0007669"/>
    <property type="project" value="UniProtKB-KW"/>
</dbReference>
<protein>
    <submittedName>
        <fullName evidence="6">FAD-dependent monooxygenase</fullName>
    </submittedName>
</protein>
<comment type="caution">
    <text evidence="6">The sequence shown here is derived from an EMBL/GenBank/DDBJ whole genome shotgun (WGS) entry which is preliminary data.</text>
</comment>
<keyword evidence="4" id="KW-0472">Membrane</keyword>
<comment type="cofactor">
    <cofactor evidence="1">
        <name>FAD</name>
        <dbReference type="ChEBI" id="CHEBI:57692"/>
    </cofactor>
</comment>
<evidence type="ECO:0000256" key="4">
    <source>
        <dbReference type="SAM" id="Phobius"/>
    </source>
</evidence>
<dbReference type="Pfam" id="PF21274">
    <property type="entry name" value="Rng_hyd_C"/>
    <property type="match status" value="1"/>
</dbReference>
<dbReference type="InterPro" id="IPR050641">
    <property type="entry name" value="RIFMO-like"/>
</dbReference>
<evidence type="ECO:0000256" key="2">
    <source>
        <dbReference type="ARBA" id="ARBA00022630"/>
    </source>
</evidence>
<keyword evidence="4" id="KW-1133">Transmembrane helix</keyword>
<evidence type="ECO:0000259" key="5">
    <source>
        <dbReference type="Pfam" id="PF01494"/>
    </source>
</evidence>
<dbReference type="Gene3D" id="3.30.9.10">
    <property type="entry name" value="D-Amino Acid Oxidase, subunit A, domain 2"/>
    <property type="match status" value="1"/>
</dbReference>
<reference evidence="6 7" key="1">
    <citation type="submission" date="2022-10" db="EMBL/GenBank/DDBJ databases">
        <title>Chitinophaga nivalis PC15 sp. nov., isolated from Pyeongchang county, South Korea.</title>
        <authorList>
            <person name="Trinh H.N."/>
        </authorList>
    </citation>
    <scope>NUCLEOTIDE SEQUENCE [LARGE SCALE GENOMIC DNA]</scope>
    <source>
        <strain evidence="6 7">PC14</strain>
    </source>
</reference>
<accession>A0ABT3IT56</accession>
<name>A0ABT3IT56_9BACT</name>
<proteinExistence type="predicted"/>
<dbReference type="PRINTS" id="PR00420">
    <property type="entry name" value="RNGMNOXGNASE"/>
</dbReference>
<evidence type="ECO:0000313" key="6">
    <source>
        <dbReference type="EMBL" id="MCW3487155.1"/>
    </source>
</evidence>
<evidence type="ECO:0000256" key="1">
    <source>
        <dbReference type="ARBA" id="ARBA00001974"/>
    </source>
</evidence>
<dbReference type="Gene3D" id="3.50.50.60">
    <property type="entry name" value="FAD/NAD(P)-binding domain"/>
    <property type="match status" value="1"/>
</dbReference>
<keyword evidence="4" id="KW-0812">Transmembrane</keyword>
<keyword evidence="3" id="KW-0274">FAD</keyword>
<gene>
    <name evidence="6" type="ORF">OL497_24875</name>
</gene>
<dbReference type="EMBL" id="JAPDNS010000002">
    <property type="protein sequence ID" value="MCW3487155.1"/>
    <property type="molecule type" value="Genomic_DNA"/>
</dbReference>
<dbReference type="PANTHER" id="PTHR43004:SF19">
    <property type="entry name" value="BINDING MONOOXYGENASE, PUTATIVE (JCVI)-RELATED"/>
    <property type="match status" value="1"/>
</dbReference>
<evidence type="ECO:0000313" key="7">
    <source>
        <dbReference type="Proteomes" id="UP001207742"/>
    </source>
</evidence>
<dbReference type="Gene3D" id="3.40.30.120">
    <property type="match status" value="1"/>
</dbReference>
<feature type="domain" description="FAD-binding" evidence="5">
    <location>
        <begin position="7"/>
        <end position="366"/>
    </location>
</feature>
<keyword evidence="6" id="KW-0560">Oxidoreductase</keyword>
<dbReference type="InterPro" id="IPR002938">
    <property type="entry name" value="FAD-bd"/>
</dbReference>
<keyword evidence="7" id="KW-1185">Reference proteome</keyword>
<dbReference type="InterPro" id="IPR036188">
    <property type="entry name" value="FAD/NAD-bd_sf"/>
</dbReference>
<dbReference type="Pfam" id="PF01494">
    <property type="entry name" value="FAD_binding_3"/>
    <property type="match status" value="1"/>
</dbReference>